<dbReference type="AlphaFoldDB" id="A0A8J4WRE3"/>
<dbReference type="Gene3D" id="3.40.50.300">
    <property type="entry name" value="P-loop containing nucleotide triphosphate hydrolases"/>
    <property type="match status" value="1"/>
</dbReference>
<name>A0A8J4WRE3_CLAMG</name>
<dbReference type="OrthoDB" id="25620at2759"/>
<sequence length="59" mass="6413">KLRDFKISNPNVPYVRILLVGEVGVGKSSFINSVNNAFQHRITCEALTATGSGRSFTTT</sequence>
<feature type="non-terminal residue" evidence="1">
    <location>
        <position position="1"/>
    </location>
</feature>
<evidence type="ECO:0000313" key="1">
    <source>
        <dbReference type="EMBL" id="KAF5889994.1"/>
    </source>
</evidence>
<gene>
    <name evidence="1" type="ORF">DAT39_020303</name>
</gene>
<keyword evidence="2" id="KW-1185">Reference proteome</keyword>
<dbReference type="Proteomes" id="UP000727407">
    <property type="component" value="Unassembled WGS sequence"/>
</dbReference>
<feature type="non-terminal residue" evidence="1">
    <location>
        <position position="59"/>
    </location>
</feature>
<dbReference type="SUPFAM" id="SSF52540">
    <property type="entry name" value="P-loop containing nucleoside triphosphate hydrolases"/>
    <property type="match status" value="1"/>
</dbReference>
<protein>
    <submittedName>
        <fullName evidence="1">Interferon-induced protein 44-like</fullName>
    </submittedName>
</protein>
<reference evidence="1" key="1">
    <citation type="submission" date="2020-07" db="EMBL/GenBank/DDBJ databases">
        <title>Clarias magur genome sequencing, assembly and annotation.</title>
        <authorList>
            <person name="Kushwaha B."/>
            <person name="Kumar R."/>
            <person name="Das P."/>
            <person name="Joshi C.G."/>
            <person name="Kumar D."/>
            <person name="Nagpure N.S."/>
            <person name="Pandey M."/>
            <person name="Agarwal S."/>
            <person name="Srivastava S."/>
            <person name="Singh M."/>
            <person name="Sahoo L."/>
            <person name="Jayasankar P."/>
            <person name="Meher P.K."/>
            <person name="Koringa P.G."/>
            <person name="Iquebal M.A."/>
            <person name="Das S.P."/>
            <person name="Bit A."/>
            <person name="Patnaik S."/>
            <person name="Patel N."/>
            <person name="Shah T.M."/>
            <person name="Hinsu A."/>
            <person name="Jena J.K."/>
        </authorList>
    </citation>
    <scope>NUCLEOTIDE SEQUENCE</scope>
    <source>
        <strain evidence="1">CIFAMagur01</strain>
        <tissue evidence="1">Testis</tissue>
    </source>
</reference>
<accession>A0A8J4WRE3</accession>
<comment type="caution">
    <text evidence="1">The sequence shown here is derived from an EMBL/GenBank/DDBJ whole genome shotgun (WGS) entry which is preliminary data.</text>
</comment>
<organism evidence="1 2">
    <name type="scientific">Clarias magur</name>
    <name type="common">Asian catfish</name>
    <name type="synonym">Macropteronotus magur</name>
    <dbReference type="NCBI Taxonomy" id="1594786"/>
    <lineage>
        <taxon>Eukaryota</taxon>
        <taxon>Metazoa</taxon>
        <taxon>Chordata</taxon>
        <taxon>Craniata</taxon>
        <taxon>Vertebrata</taxon>
        <taxon>Euteleostomi</taxon>
        <taxon>Actinopterygii</taxon>
        <taxon>Neopterygii</taxon>
        <taxon>Teleostei</taxon>
        <taxon>Ostariophysi</taxon>
        <taxon>Siluriformes</taxon>
        <taxon>Clariidae</taxon>
        <taxon>Clarias</taxon>
    </lineage>
</organism>
<evidence type="ECO:0000313" key="2">
    <source>
        <dbReference type="Proteomes" id="UP000727407"/>
    </source>
</evidence>
<dbReference type="EMBL" id="QNUK01000739">
    <property type="protein sequence ID" value="KAF5889994.1"/>
    <property type="molecule type" value="Genomic_DNA"/>
</dbReference>
<proteinExistence type="predicted"/>
<dbReference type="InterPro" id="IPR027417">
    <property type="entry name" value="P-loop_NTPase"/>
</dbReference>